<sequence>MASSVVNLYAECRNHSHCCPVYAVRKAVERHGYEEEEEEEGNYLLLQVIASQGSSQPNNSLSFLPRYWRQAKSGGGREAGVGGAQVSDYSVLLLLLLHFYNIHPCRRIPRLPDCVHP</sequence>
<evidence type="ECO:0000313" key="1">
    <source>
        <dbReference type="EMBL" id="VDD77302.1"/>
    </source>
</evidence>
<reference evidence="3" key="2">
    <citation type="submission" date="2019-11" db="UniProtKB">
        <authorList>
            <consortium name="WormBaseParasite"/>
        </authorList>
    </citation>
    <scope>IDENTIFICATION</scope>
</reference>
<dbReference type="EMBL" id="UXSR01000724">
    <property type="protein sequence ID" value="VDD77302.1"/>
    <property type="molecule type" value="Genomic_DNA"/>
</dbReference>
<evidence type="ECO:0000313" key="2">
    <source>
        <dbReference type="Proteomes" id="UP000267029"/>
    </source>
</evidence>
<accession>A0A0R3U8S8</accession>
<proteinExistence type="predicted"/>
<protein>
    <submittedName>
        <fullName evidence="3">Ras-associating domain-containing protein</fullName>
    </submittedName>
</protein>
<name>A0A0R3U8S8_MESCO</name>
<organism evidence="1 2">
    <name type="scientific">Mesocestoides corti</name>
    <name type="common">Flatworm</name>
    <dbReference type="NCBI Taxonomy" id="53468"/>
    <lineage>
        <taxon>Eukaryota</taxon>
        <taxon>Metazoa</taxon>
        <taxon>Spiralia</taxon>
        <taxon>Lophotrochozoa</taxon>
        <taxon>Platyhelminthes</taxon>
        <taxon>Cestoda</taxon>
        <taxon>Eucestoda</taxon>
        <taxon>Cyclophyllidea</taxon>
        <taxon>Mesocestoididae</taxon>
        <taxon>Mesocestoides</taxon>
    </lineage>
</organism>
<gene>
    <name evidence="1" type="ORF">MCOS_LOCUS3305</name>
</gene>
<dbReference type="AlphaFoldDB" id="A0A0R3U8S8"/>
<dbReference type="WBParaSite" id="MCU_010687-RA">
    <property type="protein sequence ID" value="MCU_010687-RA"/>
    <property type="gene ID" value="MCU_010687"/>
</dbReference>
<keyword evidence="2" id="KW-1185">Reference proteome</keyword>
<evidence type="ECO:0000313" key="3">
    <source>
        <dbReference type="WBParaSite" id="MCU_010687-RA"/>
    </source>
</evidence>
<dbReference type="Proteomes" id="UP000267029">
    <property type="component" value="Unassembled WGS sequence"/>
</dbReference>
<reference evidence="1 2" key="1">
    <citation type="submission" date="2018-10" db="EMBL/GenBank/DDBJ databases">
        <authorList>
            <consortium name="Pathogen Informatics"/>
        </authorList>
    </citation>
    <scope>NUCLEOTIDE SEQUENCE [LARGE SCALE GENOMIC DNA]</scope>
</reference>